<organism evidence="2 3">
    <name type="scientific">Mycolicibacterium aichiense</name>
    <dbReference type="NCBI Taxonomy" id="1799"/>
    <lineage>
        <taxon>Bacteria</taxon>
        <taxon>Bacillati</taxon>
        <taxon>Actinomycetota</taxon>
        <taxon>Actinomycetes</taxon>
        <taxon>Mycobacteriales</taxon>
        <taxon>Mycobacteriaceae</taxon>
        <taxon>Mycolicibacterium</taxon>
    </lineage>
</organism>
<reference evidence="2 3" key="1">
    <citation type="journal article" date="2019" name="Emerg. Microbes Infect.">
        <title>Comprehensive subspecies identification of 175 nontuberculous mycobacteria species based on 7547 genomic profiles.</title>
        <authorList>
            <person name="Matsumoto Y."/>
            <person name="Kinjo T."/>
            <person name="Motooka D."/>
            <person name="Nabeya D."/>
            <person name="Jung N."/>
            <person name="Uechi K."/>
            <person name="Horii T."/>
            <person name="Iida T."/>
            <person name="Fujita J."/>
            <person name="Nakamura S."/>
        </authorList>
    </citation>
    <scope>NUCLEOTIDE SEQUENCE [LARGE SCALE GENOMIC DNA]</scope>
    <source>
        <strain evidence="2 3">JCM 6376</strain>
    </source>
</reference>
<dbReference type="InterPro" id="IPR005325">
    <property type="entry name" value="DUF308_memb"/>
</dbReference>
<keyword evidence="3" id="KW-1185">Reference proteome</keyword>
<feature type="transmembrane region" description="Helical" evidence="1">
    <location>
        <begin position="135"/>
        <end position="154"/>
    </location>
</feature>
<dbReference type="KEGG" id="maic:MAIC_51700"/>
<dbReference type="Proteomes" id="UP000467327">
    <property type="component" value="Chromosome"/>
</dbReference>
<keyword evidence="1" id="KW-0472">Membrane</keyword>
<keyword evidence="1" id="KW-1133">Transmembrane helix</keyword>
<accession>A0AAD1MDB4</accession>
<gene>
    <name evidence="2" type="ORF">MAIC_51700</name>
</gene>
<dbReference type="Pfam" id="PF03729">
    <property type="entry name" value="DUF308"/>
    <property type="match status" value="1"/>
</dbReference>
<sequence>MTETVDQVREHAGPGGRTWLERYYYARAAFSIAWVGGAITLADSSPTVIATLLLIYPAWDAAANLVDCQRNGGPRRNPTQAVNSVVSVVTTIAVAIALTSSMNTVLGVFGIWAALSGLLQLSTGVRRWKAAGGQWPMVISGIQSTVAGASFLVQAGSTEVPRLSAIAPYAGFGAFYFLLSAVVLTVGHARRRLR</sequence>
<dbReference type="AlphaFoldDB" id="A0AAD1MDB4"/>
<name>A0AAD1MDB4_9MYCO</name>
<proteinExistence type="predicted"/>
<evidence type="ECO:0000313" key="2">
    <source>
        <dbReference type="EMBL" id="BBX10367.1"/>
    </source>
</evidence>
<protein>
    <submittedName>
        <fullName evidence="2">Membrane protein</fullName>
    </submittedName>
</protein>
<keyword evidence="1" id="KW-0812">Transmembrane</keyword>
<evidence type="ECO:0000313" key="3">
    <source>
        <dbReference type="Proteomes" id="UP000467327"/>
    </source>
</evidence>
<evidence type="ECO:0000256" key="1">
    <source>
        <dbReference type="SAM" id="Phobius"/>
    </source>
</evidence>
<dbReference type="EMBL" id="AP022561">
    <property type="protein sequence ID" value="BBX10367.1"/>
    <property type="molecule type" value="Genomic_DNA"/>
</dbReference>
<feature type="transmembrane region" description="Helical" evidence="1">
    <location>
        <begin position="166"/>
        <end position="187"/>
    </location>
</feature>
<dbReference type="RefSeq" id="WP_115318326.1">
    <property type="nucleotide sequence ID" value="NZ_AP022561.1"/>
</dbReference>